<dbReference type="HOGENOM" id="CLU_009665_16_0_1"/>
<gene>
    <name evidence="6" type="primary">ZEP</name>
    <name evidence="6" type="ORF">OSTLU_1611</name>
</gene>
<dbReference type="eggNOG" id="KOG2614">
    <property type="taxonomic scope" value="Eukaryota"/>
</dbReference>
<evidence type="ECO:0000256" key="3">
    <source>
        <dbReference type="ARBA" id="ARBA00022827"/>
    </source>
</evidence>
<dbReference type="EMBL" id="CP000595">
    <property type="protein sequence ID" value="ABO99857.1"/>
    <property type="molecule type" value="Genomic_DNA"/>
</dbReference>
<dbReference type="Gene3D" id="3.50.50.60">
    <property type="entry name" value="FAD/NAD(P)-binding domain"/>
    <property type="match status" value="1"/>
</dbReference>
<evidence type="ECO:0000313" key="6">
    <source>
        <dbReference type="EMBL" id="ABO99857.1"/>
    </source>
</evidence>
<dbReference type="PANTHER" id="PTHR46496:SF1">
    <property type="entry name" value="ZEAXANTHIN EPOXIDASE, CHLOROPLASTIC"/>
    <property type="match status" value="1"/>
</dbReference>
<dbReference type="GO" id="GO:0006970">
    <property type="term" value="P:response to osmotic stress"/>
    <property type="evidence" value="ECO:0007669"/>
    <property type="project" value="EnsemblPlants"/>
</dbReference>
<evidence type="ECO:0000256" key="1">
    <source>
        <dbReference type="ARBA" id="ARBA00001974"/>
    </source>
</evidence>
<dbReference type="STRING" id="436017.A4S853"/>
<evidence type="ECO:0000259" key="5">
    <source>
        <dbReference type="Pfam" id="PF01494"/>
    </source>
</evidence>
<evidence type="ECO:0000256" key="2">
    <source>
        <dbReference type="ARBA" id="ARBA00022630"/>
    </source>
</evidence>
<dbReference type="RefSeq" id="XP_001421564.1">
    <property type="nucleotide sequence ID" value="XM_001421527.1"/>
</dbReference>
<dbReference type="GO" id="GO:0016123">
    <property type="term" value="P:xanthophyll biosynthetic process"/>
    <property type="evidence" value="ECO:0007669"/>
    <property type="project" value="EnsemblPlants"/>
</dbReference>
<dbReference type="GO" id="GO:0016491">
    <property type="term" value="F:oxidoreductase activity"/>
    <property type="evidence" value="ECO:0007669"/>
    <property type="project" value="UniProtKB-KW"/>
</dbReference>
<dbReference type="AlphaFoldDB" id="A4S853"/>
<dbReference type="GO" id="GO:0071949">
    <property type="term" value="F:FAD binding"/>
    <property type="evidence" value="ECO:0007669"/>
    <property type="project" value="InterPro"/>
</dbReference>
<accession>A4S853</accession>
<evidence type="ECO:0000256" key="4">
    <source>
        <dbReference type="ARBA" id="ARBA00023002"/>
    </source>
</evidence>
<comment type="cofactor">
    <cofactor evidence="1">
        <name>FAD</name>
        <dbReference type="ChEBI" id="CHEBI:57692"/>
    </cofactor>
</comment>
<organism evidence="6 7">
    <name type="scientific">Ostreococcus lucimarinus (strain CCE9901)</name>
    <dbReference type="NCBI Taxonomy" id="436017"/>
    <lineage>
        <taxon>Eukaryota</taxon>
        <taxon>Viridiplantae</taxon>
        <taxon>Chlorophyta</taxon>
        <taxon>Mamiellophyceae</taxon>
        <taxon>Mamiellales</taxon>
        <taxon>Bathycoccaceae</taxon>
        <taxon>Ostreococcus</taxon>
    </lineage>
</organism>
<dbReference type="Pfam" id="PF01494">
    <property type="entry name" value="FAD_binding_3"/>
    <property type="match status" value="1"/>
</dbReference>
<dbReference type="OMA" id="WKLCHLP"/>
<evidence type="ECO:0000313" key="7">
    <source>
        <dbReference type="Proteomes" id="UP000001568"/>
    </source>
</evidence>
<keyword evidence="2" id="KW-0285">Flavoprotein</keyword>
<dbReference type="KEGG" id="olu:OSTLU_1611"/>
<dbReference type="Gramene" id="ABO99857">
    <property type="protein sequence ID" value="ABO99857"/>
    <property type="gene ID" value="OSTLU_1611"/>
</dbReference>
<dbReference type="InterPro" id="IPR002938">
    <property type="entry name" value="FAD-bd"/>
</dbReference>
<protein>
    <submittedName>
        <fullName evidence="6">Zeaxanthin epoxidase (ABA1) (NPQ2)</fullName>
    </submittedName>
</protein>
<dbReference type="SUPFAM" id="SSF51905">
    <property type="entry name" value="FAD/NAD(P)-binding domain"/>
    <property type="match status" value="1"/>
</dbReference>
<keyword evidence="3" id="KW-0274">FAD</keyword>
<name>A4S853_OSTLU</name>
<reference evidence="6 7" key="1">
    <citation type="journal article" date="2007" name="Proc. Natl. Acad. Sci. U.S.A.">
        <title>The tiny eukaryote Ostreococcus provides genomic insights into the paradox of plankton speciation.</title>
        <authorList>
            <person name="Palenik B."/>
            <person name="Grimwood J."/>
            <person name="Aerts A."/>
            <person name="Rouze P."/>
            <person name="Salamov A."/>
            <person name="Putnam N."/>
            <person name="Dupont C."/>
            <person name="Jorgensen R."/>
            <person name="Derelle E."/>
            <person name="Rombauts S."/>
            <person name="Zhou K."/>
            <person name="Otillar R."/>
            <person name="Merchant S.S."/>
            <person name="Podell S."/>
            <person name="Gaasterland T."/>
            <person name="Napoli C."/>
            <person name="Gendler K."/>
            <person name="Manuell A."/>
            <person name="Tai V."/>
            <person name="Vallon O."/>
            <person name="Piganeau G."/>
            <person name="Jancek S."/>
            <person name="Heijde M."/>
            <person name="Jabbari K."/>
            <person name="Bowler C."/>
            <person name="Lohr M."/>
            <person name="Robbens S."/>
            <person name="Werner G."/>
            <person name="Dubchak I."/>
            <person name="Pazour G.J."/>
            <person name="Ren Q."/>
            <person name="Paulsen I."/>
            <person name="Delwiche C."/>
            <person name="Schmutz J."/>
            <person name="Rokhsar D."/>
            <person name="Van de Peer Y."/>
            <person name="Moreau H."/>
            <person name="Grigoriev I.V."/>
        </authorList>
    </citation>
    <scope>NUCLEOTIDE SEQUENCE [LARGE SCALE GENOMIC DNA]</scope>
    <source>
        <strain evidence="6 7">CCE9901</strain>
    </source>
</reference>
<feature type="non-terminal residue" evidence="6">
    <location>
        <position position="1"/>
    </location>
</feature>
<feature type="domain" description="FAD-binding" evidence="5">
    <location>
        <begin position="3"/>
        <end position="357"/>
    </location>
</feature>
<proteinExistence type="predicted"/>
<feature type="non-terminal residue" evidence="6">
    <location>
        <position position="429"/>
    </location>
</feature>
<dbReference type="OrthoDB" id="655030at2759"/>
<keyword evidence="7" id="KW-1185">Reference proteome</keyword>
<dbReference type="GO" id="GO:0010114">
    <property type="term" value="P:response to red light"/>
    <property type="evidence" value="ECO:0007669"/>
    <property type="project" value="EnsemblPlants"/>
</dbReference>
<keyword evidence="4" id="KW-0560">Oxidoreductase</keyword>
<dbReference type="GeneID" id="5005842"/>
<dbReference type="GO" id="GO:0009414">
    <property type="term" value="P:response to water deprivation"/>
    <property type="evidence" value="ECO:0007669"/>
    <property type="project" value="EnsemblPlants"/>
</dbReference>
<dbReference type="InterPro" id="IPR036188">
    <property type="entry name" value="FAD/NAD-bd_sf"/>
</dbReference>
<dbReference type="Proteomes" id="UP000001568">
    <property type="component" value="Chromosome 15"/>
</dbReference>
<dbReference type="PRINTS" id="PR00420">
    <property type="entry name" value="RNGMNOXGNASE"/>
</dbReference>
<sequence length="429" mass="47195">KPKVLVAGGGIAGLVAAAACRRKGMEVRVFEKVKKYEPFGGPIQLQCNAQGALDSIDPAMAEAVTAKGTITGDRVNGLLDGVSGEWFYRFDTRKPCHDNGLPLTLVLSRFELLDILSNGVGAENIEMGTVVERYEHRGEKVVATLTDGREFEGDVLIGADGIRSKLRAQMRGADPEKPPLAYAGYAVYTAVCKYSQPHREPQHTDPNKVGYQVFLGPKQYFVSSDVGNGEQQYYAFLEVPPGGDDEFAKCEKWENYREMLMDRFSGWAPAVMERLECTRPEDVERRDVNDILPDPRWVDGRMALLGDSAHAVQPNLGQGGGQAIESAYVLADELSKCEGGKGVQNALMAYASRRFLRTASIHGLSRFSSLMNTFYRRHLGDEPYDWYPEPVKNMWNTVAKAKIPHPGSVIGQIALIGTMPIILEYVGAG</sequence>
<dbReference type="PANTHER" id="PTHR46496">
    <property type="match status" value="1"/>
</dbReference>
<dbReference type="GO" id="GO:0009408">
    <property type="term" value="P:response to heat"/>
    <property type="evidence" value="ECO:0007669"/>
    <property type="project" value="EnsemblPlants"/>
</dbReference>